<comment type="caution">
    <text evidence="1">The sequence shown here is derived from an EMBL/GenBank/DDBJ whole genome shotgun (WGS) entry which is preliminary data.</text>
</comment>
<dbReference type="Pfam" id="PF06224">
    <property type="entry name" value="AlkZ-like"/>
    <property type="match status" value="1"/>
</dbReference>
<evidence type="ECO:0000313" key="2">
    <source>
        <dbReference type="Proteomes" id="UP000032545"/>
    </source>
</evidence>
<organism evidence="1 2">
    <name type="scientific">Frankia torreyi</name>
    <dbReference type="NCBI Taxonomy" id="1856"/>
    <lineage>
        <taxon>Bacteria</taxon>
        <taxon>Bacillati</taxon>
        <taxon>Actinomycetota</taxon>
        <taxon>Actinomycetes</taxon>
        <taxon>Frankiales</taxon>
        <taxon>Frankiaceae</taxon>
        <taxon>Frankia</taxon>
    </lineage>
</organism>
<protein>
    <submittedName>
        <fullName evidence="1">Winged helix DNA-binding domain</fullName>
    </submittedName>
</protein>
<dbReference type="EMBL" id="JYFN01000043">
    <property type="protein sequence ID" value="KJE21146.1"/>
    <property type="molecule type" value="Genomic_DNA"/>
</dbReference>
<dbReference type="AlphaFoldDB" id="A0A0D8BAC2"/>
<sequence length="60" mass="6657">MLVDGEIAGLWRPRASGAKLRLLVTPWRSVTPALRASITDQAERLAAFRQIRLVGVELDD</sequence>
<dbReference type="GO" id="GO:0003677">
    <property type="term" value="F:DNA binding"/>
    <property type="evidence" value="ECO:0007669"/>
    <property type="project" value="UniProtKB-KW"/>
</dbReference>
<evidence type="ECO:0000313" key="1">
    <source>
        <dbReference type="EMBL" id="KJE21146.1"/>
    </source>
</evidence>
<name>A0A0D8BAC2_9ACTN</name>
<dbReference type="PATRIC" id="fig|1502723.3.peg.4517"/>
<dbReference type="InterPro" id="IPR009351">
    <property type="entry name" value="AlkZ-like"/>
</dbReference>
<reference evidence="1 2" key="2">
    <citation type="journal article" date="2016" name="Genome Announc.">
        <title>Permanent Draft Genome Sequences for Two Variants of Frankia sp. Strain CpI1, the First Frankia Strain Isolated from Root Nodules of Comptonia peregrina.</title>
        <authorList>
            <person name="Oshone R."/>
            <person name="Hurst S.G.IV."/>
            <person name="Abebe-Akele F."/>
            <person name="Simpson S."/>
            <person name="Morris K."/>
            <person name="Thomas W.K."/>
            <person name="Tisa L.S."/>
        </authorList>
    </citation>
    <scope>NUCLEOTIDE SEQUENCE [LARGE SCALE GENOMIC DNA]</scope>
    <source>
        <strain evidence="2">CpI1-S</strain>
    </source>
</reference>
<proteinExistence type="predicted"/>
<keyword evidence="1" id="KW-0238">DNA-binding</keyword>
<accession>A0A0D8BAC2</accession>
<dbReference type="Proteomes" id="UP000032545">
    <property type="component" value="Unassembled WGS sequence"/>
</dbReference>
<reference evidence="2" key="1">
    <citation type="submission" date="2015-02" db="EMBL/GenBank/DDBJ databases">
        <title>Draft Genome of Frankia sp. CpI1-S.</title>
        <authorList>
            <person name="Oshone R.T."/>
            <person name="Ngom M."/>
            <person name="Ghodhbane-Gtari F."/>
            <person name="Gtari M."/>
            <person name="Morris K."/>
            <person name="Thomas K."/>
            <person name="Sen A."/>
            <person name="Tisa L.S."/>
        </authorList>
    </citation>
    <scope>NUCLEOTIDE SEQUENCE [LARGE SCALE GENOMIC DNA]</scope>
    <source>
        <strain evidence="2">CpI1-S</strain>
    </source>
</reference>
<gene>
    <name evidence="1" type="ORF">FF36_04574</name>
</gene>
<keyword evidence="2" id="KW-1185">Reference proteome</keyword>